<sequence>MDTKDVVISGGGPVGLMLACELRLAGLDVLVVERLPEIDPTIKAGSINVPTAEAFYRRGLLPGLQEVQRQAFEQMKAFRGGKGPSGPPPAGHFAGIMVSSAEVDFEDPAFRDAGPAMSIFAVGQQAVEAALGERAAELGVEVRRRVQVVGFEDDGDGVTVQLGDARPVVDERIVDNGGSGGGSVRAAWLVGCDGGRSLVRKLGGFDFPGTEPEITGRQAIVDLEGAEGLKRSWNHTPTGVYAHGPVPGRVLTVEFDGPPEDRDAPITAEELQGSLRRVTGVDVTVTKVHSATRFTDNARQVTSYRNGCVLLAGDAAHVHSPFGGQGLNLGIGDAVNLGWKLAATIRGTAPEGLLDTYMTERHPVGAWVLDWTRAQIALMRTDVRSAALRSVVTDLLRTPSGSTYLAKKLSGVLHRYPIEGDHELVGYGAPDFEFADGTRLGEHLLDGKALLLDLAGSSALREVAGDRVRVLTTKLTGQYAGDLTAVLIRPDGYVAWAAADNMTTGLDESLRTWIG</sequence>
<reference evidence="5 6" key="1">
    <citation type="journal article" date="2019" name="Int. J. Syst. Evol. Microbiol.">
        <title>The Global Catalogue of Microorganisms (GCM) 10K type strain sequencing project: providing services to taxonomists for standard genome sequencing and annotation.</title>
        <authorList>
            <consortium name="The Broad Institute Genomics Platform"/>
            <consortium name="The Broad Institute Genome Sequencing Center for Infectious Disease"/>
            <person name="Wu L."/>
            <person name="Ma J."/>
        </authorList>
    </citation>
    <scope>NUCLEOTIDE SEQUENCE [LARGE SCALE GENOMIC DNA]</scope>
    <source>
        <strain evidence="5 6">JCM 14304</strain>
    </source>
</reference>
<gene>
    <name evidence="5" type="ORF">GCM10009742_21390</name>
</gene>
<dbReference type="Pfam" id="PF01494">
    <property type="entry name" value="FAD_binding_3"/>
    <property type="match status" value="1"/>
</dbReference>
<keyword evidence="2" id="KW-0285">Flavoprotein</keyword>
<keyword evidence="5" id="KW-0503">Monooxygenase</keyword>
<dbReference type="RefSeq" id="WP_344189664.1">
    <property type="nucleotide sequence ID" value="NZ_BAAAND010000004.1"/>
</dbReference>
<dbReference type="GO" id="GO:0004497">
    <property type="term" value="F:monooxygenase activity"/>
    <property type="evidence" value="ECO:0007669"/>
    <property type="project" value="UniProtKB-KW"/>
</dbReference>
<dbReference type="Gene3D" id="3.50.50.60">
    <property type="entry name" value="FAD/NAD(P)-binding domain"/>
    <property type="match status" value="1"/>
</dbReference>
<name>A0ABN2DHG4_9ACTN</name>
<evidence type="ECO:0000256" key="2">
    <source>
        <dbReference type="ARBA" id="ARBA00022630"/>
    </source>
</evidence>
<dbReference type="Pfam" id="PF21274">
    <property type="entry name" value="Rng_hyd_C"/>
    <property type="match status" value="1"/>
</dbReference>
<keyword evidence="6" id="KW-1185">Reference proteome</keyword>
<comment type="caution">
    <text evidence="5">The sequence shown here is derived from an EMBL/GenBank/DDBJ whole genome shotgun (WGS) entry which is preliminary data.</text>
</comment>
<organism evidence="5 6">
    <name type="scientific">Kribbella karoonensis</name>
    <dbReference type="NCBI Taxonomy" id="324851"/>
    <lineage>
        <taxon>Bacteria</taxon>
        <taxon>Bacillati</taxon>
        <taxon>Actinomycetota</taxon>
        <taxon>Actinomycetes</taxon>
        <taxon>Propionibacteriales</taxon>
        <taxon>Kribbellaceae</taxon>
        <taxon>Kribbella</taxon>
    </lineage>
</organism>
<evidence type="ECO:0000256" key="3">
    <source>
        <dbReference type="ARBA" id="ARBA00022827"/>
    </source>
</evidence>
<dbReference type="InterPro" id="IPR036188">
    <property type="entry name" value="FAD/NAD-bd_sf"/>
</dbReference>
<dbReference type="Gene3D" id="3.40.30.120">
    <property type="match status" value="1"/>
</dbReference>
<comment type="cofactor">
    <cofactor evidence="1">
        <name>FAD</name>
        <dbReference type="ChEBI" id="CHEBI:57692"/>
    </cofactor>
</comment>
<dbReference type="Proteomes" id="UP001500190">
    <property type="component" value="Unassembled WGS sequence"/>
</dbReference>
<dbReference type="PANTHER" id="PTHR43004:SF19">
    <property type="entry name" value="BINDING MONOOXYGENASE, PUTATIVE (JCVI)-RELATED"/>
    <property type="match status" value="1"/>
</dbReference>
<dbReference type="InterPro" id="IPR050641">
    <property type="entry name" value="RIFMO-like"/>
</dbReference>
<dbReference type="InterPro" id="IPR002938">
    <property type="entry name" value="FAD-bd"/>
</dbReference>
<dbReference type="PROSITE" id="PS51257">
    <property type="entry name" value="PROKAR_LIPOPROTEIN"/>
    <property type="match status" value="1"/>
</dbReference>
<evidence type="ECO:0000313" key="5">
    <source>
        <dbReference type="EMBL" id="GAA1577368.1"/>
    </source>
</evidence>
<protein>
    <submittedName>
        <fullName evidence="5">FAD-dependent monooxygenase</fullName>
    </submittedName>
</protein>
<evidence type="ECO:0000259" key="4">
    <source>
        <dbReference type="Pfam" id="PF01494"/>
    </source>
</evidence>
<dbReference type="SUPFAM" id="SSF51905">
    <property type="entry name" value="FAD/NAD(P)-binding domain"/>
    <property type="match status" value="1"/>
</dbReference>
<proteinExistence type="predicted"/>
<keyword evidence="3" id="KW-0274">FAD</keyword>
<dbReference type="EMBL" id="BAAAND010000004">
    <property type="protein sequence ID" value="GAA1577368.1"/>
    <property type="molecule type" value="Genomic_DNA"/>
</dbReference>
<dbReference type="Gene3D" id="3.30.70.2450">
    <property type="match status" value="1"/>
</dbReference>
<evidence type="ECO:0000256" key="1">
    <source>
        <dbReference type="ARBA" id="ARBA00001974"/>
    </source>
</evidence>
<accession>A0ABN2DHG4</accession>
<dbReference type="PRINTS" id="PR00420">
    <property type="entry name" value="RNGMNOXGNASE"/>
</dbReference>
<evidence type="ECO:0000313" key="6">
    <source>
        <dbReference type="Proteomes" id="UP001500190"/>
    </source>
</evidence>
<feature type="domain" description="FAD-binding" evidence="4">
    <location>
        <begin position="5"/>
        <end position="372"/>
    </location>
</feature>
<dbReference type="PANTHER" id="PTHR43004">
    <property type="entry name" value="TRK SYSTEM POTASSIUM UPTAKE PROTEIN"/>
    <property type="match status" value="1"/>
</dbReference>
<keyword evidence="5" id="KW-0560">Oxidoreductase</keyword>